<evidence type="ECO:0000313" key="1">
    <source>
        <dbReference type="EMBL" id="MCP3429568.1"/>
    </source>
</evidence>
<dbReference type="AlphaFoldDB" id="A0AA41X4Y1"/>
<comment type="caution">
    <text evidence="1">The sequence shown here is derived from an EMBL/GenBank/DDBJ whole genome shotgun (WGS) entry which is preliminary data.</text>
</comment>
<dbReference type="RefSeq" id="WP_254102079.1">
    <property type="nucleotide sequence ID" value="NZ_JANATA010000024.1"/>
</dbReference>
<dbReference type="Proteomes" id="UP001165413">
    <property type="component" value="Unassembled WGS sequence"/>
</dbReference>
<keyword evidence="2" id="KW-1185">Reference proteome</keyword>
<gene>
    <name evidence="1" type="ORF">NLF92_11490</name>
</gene>
<accession>A0AA41X4Y1</accession>
<organism evidence="1 2">
    <name type="scientific">Opacimonas viscosa</name>
    <dbReference type="NCBI Taxonomy" id="2961944"/>
    <lineage>
        <taxon>Bacteria</taxon>
        <taxon>Pseudomonadati</taxon>
        <taxon>Pseudomonadota</taxon>
        <taxon>Gammaproteobacteria</taxon>
        <taxon>Alteromonadales</taxon>
        <taxon>Alteromonadaceae</taxon>
        <taxon>Opacimonas</taxon>
    </lineage>
</organism>
<evidence type="ECO:0000313" key="2">
    <source>
        <dbReference type="Proteomes" id="UP001165413"/>
    </source>
</evidence>
<name>A0AA41X4Y1_9ALTE</name>
<proteinExistence type="predicted"/>
<protein>
    <submittedName>
        <fullName evidence="1">Uncharacterized protein</fullName>
    </submittedName>
</protein>
<sequence>MHKFELNPLVIKNHHCVKTKYGTLVENGIKELDAIVLCFKELLPEAINFRNGSKQKINLITSVELVDGEVIINGYFETLEDLGEDAKENFEISELLNHLLHSTQKEIFEPLEKRKFEYVQAGLKDNDFGSSIKKIISQVNASKDVLAAAGVLDVKGKEINLDKFVDFDYEVDPDGEKITSHAYVDIISVDIIEKNSFTFKLLGKKEKFSMSASPEHIVTIAEWIADEENKDKEFYADIKFEYLFHLKDTFCKCNLISMKLETKRDRGVQLDAFEKEKQEAIEAKIKEDIRKALGKKSKS</sequence>
<dbReference type="EMBL" id="JANATA010000024">
    <property type="protein sequence ID" value="MCP3429568.1"/>
    <property type="molecule type" value="Genomic_DNA"/>
</dbReference>
<reference evidence="1" key="1">
    <citation type="submission" date="2022-07" db="EMBL/GenBank/DDBJ databases">
        <title>Characterization of the Novel Bacterium Alteromonas immobilis LMIT006 and Alteromonas gregis LMIT007.</title>
        <authorList>
            <person name="Lin X."/>
        </authorList>
    </citation>
    <scope>NUCLEOTIDE SEQUENCE</scope>
    <source>
        <strain evidence="1">LMIT007</strain>
    </source>
</reference>